<feature type="domain" description="HD-GYP" evidence="3">
    <location>
        <begin position="408"/>
        <end position="593"/>
    </location>
</feature>
<dbReference type="SMART" id="SM00091">
    <property type="entry name" value="PAS"/>
    <property type="match status" value="2"/>
</dbReference>
<dbReference type="InterPro" id="IPR029787">
    <property type="entry name" value="Nucleotide_cyclase"/>
</dbReference>
<dbReference type="eggNOG" id="COG2199">
    <property type="taxonomic scope" value="Bacteria"/>
</dbReference>
<dbReference type="Proteomes" id="UP000001683">
    <property type="component" value="Chromosome"/>
</dbReference>
<dbReference type="PANTHER" id="PTHR43155:SF2">
    <property type="entry name" value="CYCLIC DI-GMP PHOSPHODIESTERASE PA4108"/>
    <property type="match status" value="1"/>
</dbReference>
<dbReference type="SUPFAM" id="SSF55073">
    <property type="entry name" value="Nucleotide cyclase"/>
    <property type="match status" value="1"/>
</dbReference>
<dbReference type="Gene3D" id="1.10.3210.10">
    <property type="entry name" value="Hypothetical protein af1432"/>
    <property type="match status" value="1"/>
</dbReference>
<evidence type="ECO:0000313" key="4">
    <source>
        <dbReference type="EMBL" id="ACB85753.1"/>
    </source>
</evidence>
<name>B2A7Y1_NATTJ</name>
<dbReference type="Pfam" id="PF13426">
    <property type="entry name" value="PAS_9"/>
    <property type="match status" value="1"/>
</dbReference>
<dbReference type="KEGG" id="nth:Nther_2187"/>
<dbReference type="STRING" id="457570.Nther_2187"/>
<dbReference type="Gene3D" id="3.30.450.20">
    <property type="entry name" value="PAS domain"/>
    <property type="match status" value="2"/>
</dbReference>
<accession>B2A7Y1</accession>
<dbReference type="SUPFAM" id="SSF55785">
    <property type="entry name" value="PYP-like sensor domain (PAS domain)"/>
    <property type="match status" value="2"/>
</dbReference>
<dbReference type="OrthoDB" id="9798833at2"/>
<reference evidence="4 5" key="2">
    <citation type="journal article" date="2011" name="J. Bacteriol.">
        <title>Complete genome sequence of the anaerobic, halophilic alkalithermophile Natranaerobius thermophilus JW/NM-WN-LF.</title>
        <authorList>
            <person name="Zhao B."/>
            <person name="Mesbah N.M."/>
            <person name="Dalin E."/>
            <person name="Goodwin L."/>
            <person name="Nolan M."/>
            <person name="Pitluck S."/>
            <person name="Chertkov O."/>
            <person name="Brettin T.S."/>
            <person name="Han J."/>
            <person name="Larimer F.W."/>
            <person name="Land M.L."/>
            <person name="Hauser L."/>
            <person name="Kyrpides N."/>
            <person name="Wiegel J."/>
        </authorList>
    </citation>
    <scope>NUCLEOTIDE SEQUENCE [LARGE SCALE GENOMIC DNA]</scope>
    <source>
        <strain evidence="5">ATCC BAA-1301 / DSM 18059 / JW/NM-WN-LF</strain>
    </source>
</reference>
<dbReference type="Pfam" id="PF00990">
    <property type="entry name" value="GGDEF"/>
    <property type="match status" value="1"/>
</dbReference>
<dbReference type="PROSITE" id="PS50887">
    <property type="entry name" value="GGDEF"/>
    <property type="match status" value="1"/>
</dbReference>
<keyword evidence="4" id="KW-0378">Hydrolase</keyword>
<protein>
    <submittedName>
        <fullName evidence="4">Diguanylate cyclase and metal dependent phosphohydrolase</fullName>
    </submittedName>
</protein>
<dbReference type="CDD" id="cd00077">
    <property type="entry name" value="HDc"/>
    <property type="match status" value="1"/>
</dbReference>
<dbReference type="SUPFAM" id="SSF109604">
    <property type="entry name" value="HD-domain/PDEase-like"/>
    <property type="match status" value="1"/>
</dbReference>
<dbReference type="InParanoid" id="B2A7Y1"/>
<dbReference type="PROSITE" id="PS50112">
    <property type="entry name" value="PAS"/>
    <property type="match status" value="1"/>
</dbReference>
<dbReference type="InterPro" id="IPR003607">
    <property type="entry name" value="HD/PDEase_dom"/>
</dbReference>
<dbReference type="NCBIfam" id="TIGR00229">
    <property type="entry name" value="sensory_box"/>
    <property type="match status" value="1"/>
</dbReference>
<keyword evidence="5" id="KW-1185">Reference proteome</keyword>
<dbReference type="Gene3D" id="3.30.70.270">
    <property type="match status" value="1"/>
</dbReference>
<dbReference type="SMART" id="SM00267">
    <property type="entry name" value="GGDEF"/>
    <property type="match status" value="1"/>
</dbReference>
<dbReference type="InterPro" id="IPR000014">
    <property type="entry name" value="PAS"/>
</dbReference>
<reference evidence="4 5" key="1">
    <citation type="submission" date="2008-04" db="EMBL/GenBank/DDBJ databases">
        <title>Complete sequence of chromosome of Natranaerobius thermophilus JW/NM-WN-LF.</title>
        <authorList>
            <consortium name="US DOE Joint Genome Institute"/>
            <person name="Copeland A."/>
            <person name="Lucas S."/>
            <person name="Lapidus A."/>
            <person name="Glavina del Rio T."/>
            <person name="Dalin E."/>
            <person name="Tice H."/>
            <person name="Bruce D."/>
            <person name="Goodwin L."/>
            <person name="Pitluck S."/>
            <person name="Chertkov O."/>
            <person name="Brettin T."/>
            <person name="Detter J.C."/>
            <person name="Han C."/>
            <person name="Kuske C.R."/>
            <person name="Schmutz J."/>
            <person name="Larimer F."/>
            <person name="Land M."/>
            <person name="Hauser L."/>
            <person name="Kyrpides N."/>
            <person name="Lykidis A."/>
            <person name="Mesbah N.M."/>
            <person name="Wiegel J."/>
        </authorList>
    </citation>
    <scope>NUCLEOTIDE SEQUENCE [LARGE SCALE GENOMIC DNA]</scope>
    <source>
        <strain evidence="5">ATCC BAA-1301 / DSM 18059 / JW/NM-WN-LF</strain>
    </source>
</reference>
<evidence type="ECO:0000259" key="3">
    <source>
        <dbReference type="PROSITE" id="PS51832"/>
    </source>
</evidence>
<dbReference type="Pfam" id="PF13487">
    <property type="entry name" value="HD_5"/>
    <property type="match status" value="1"/>
</dbReference>
<evidence type="ECO:0000313" key="5">
    <source>
        <dbReference type="Proteomes" id="UP000001683"/>
    </source>
</evidence>
<dbReference type="AlphaFoldDB" id="B2A7Y1"/>
<dbReference type="PROSITE" id="PS51832">
    <property type="entry name" value="HD_GYP"/>
    <property type="match status" value="1"/>
</dbReference>
<dbReference type="eggNOG" id="COG3437">
    <property type="taxonomic scope" value="Bacteria"/>
</dbReference>
<dbReference type="SMART" id="SM00471">
    <property type="entry name" value="HDc"/>
    <property type="match status" value="1"/>
</dbReference>
<evidence type="ECO:0000259" key="2">
    <source>
        <dbReference type="PROSITE" id="PS50887"/>
    </source>
</evidence>
<dbReference type="InterPro" id="IPR037522">
    <property type="entry name" value="HD_GYP_dom"/>
</dbReference>
<gene>
    <name evidence="4" type="ordered locus">Nther_2187</name>
</gene>
<dbReference type="RefSeq" id="WP_012448605.1">
    <property type="nucleotide sequence ID" value="NC_010718.1"/>
</dbReference>
<dbReference type="PANTHER" id="PTHR43155">
    <property type="entry name" value="CYCLIC DI-GMP PHOSPHODIESTERASE PA4108-RELATED"/>
    <property type="match status" value="1"/>
</dbReference>
<dbReference type="CDD" id="cd00130">
    <property type="entry name" value="PAS"/>
    <property type="match status" value="1"/>
</dbReference>
<dbReference type="InterPro" id="IPR043128">
    <property type="entry name" value="Rev_trsase/Diguanyl_cyclase"/>
</dbReference>
<sequence length="593" mass="67845">MSANSNNNHNQIKGILNSLSANICLLDENGVIEQVNDSWLNFAKRNNGDLKKNGQGINYLSVCYKAVENGCESASFFIDGLCSVMNNERDYFEFEYPCHSPDVERWFICRVTPYYETIYTSLKRKVVVAHEDITKRKQAEKWLESLYKNSSDGVIQVDNENKVIDINEKFHELFGYCIYEIKWKNIFDVLKIDIANKEQTSHGETNITAEITCYSKTDKPVDVLLKIIPVQIKEELVGNYVIFNDITERKKKEEEIRYLSIHDSLTSLYNRAYLEKELTRLDVKTQLPISIIIADVNGLKLINDTYGHQVGDRALKRVADALRKACRKEDIISRWGGDEFVILLPKTNKQAANQIAERIREVSENIVKKSIKVNFAVGTATKENIDKPFKEIFKEAEDSMYKNKLVEDSSVRNDIISILLGTLKENSGETEEHAKRMRDLCYEFGKALGLDEDELCRLSLLATMHDIGKVIISSDILKKRGPLTEKEWHLIKKHPEVGKRIALNSNNLCHIAEEINSHHERWDGDGYPNGLKGEEIPLLARILLIVDAYDAMTHGRTYKKPVSQQTALSEIKRCAGTQFDPGLVEVFLKIMTR</sequence>
<dbReference type="CDD" id="cd01949">
    <property type="entry name" value="GGDEF"/>
    <property type="match status" value="1"/>
</dbReference>
<dbReference type="HOGENOM" id="CLU_000445_92_5_9"/>
<dbReference type="eggNOG" id="COG5002">
    <property type="taxonomic scope" value="Bacteria"/>
</dbReference>
<proteinExistence type="predicted"/>
<dbReference type="NCBIfam" id="TIGR00254">
    <property type="entry name" value="GGDEF"/>
    <property type="match status" value="1"/>
</dbReference>
<dbReference type="InterPro" id="IPR035965">
    <property type="entry name" value="PAS-like_dom_sf"/>
</dbReference>
<feature type="domain" description="PAS" evidence="1">
    <location>
        <begin position="139"/>
        <end position="190"/>
    </location>
</feature>
<dbReference type="EMBL" id="CP001034">
    <property type="protein sequence ID" value="ACB85753.1"/>
    <property type="molecule type" value="Genomic_DNA"/>
</dbReference>
<dbReference type="GO" id="GO:0016787">
    <property type="term" value="F:hydrolase activity"/>
    <property type="evidence" value="ECO:0007669"/>
    <property type="project" value="UniProtKB-KW"/>
</dbReference>
<feature type="domain" description="GGDEF" evidence="2">
    <location>
        <begin position="287"/>
        <end position="420"/>
    </location>
</feature>
<dbReference type="InterPro" id="IPR000160">
    <property type="entry name" value="GGDEF_dom"/>
</dbReference>
<evidence type="ECO:0000259" key="1">
    <source>
        <dbReference type="PROSITE" id="PS50112"/>
    </source>
</evidence>
<organism evidence="4 5">
    <name type="scientific">Natranaerobius thermophilus (strain ATCC BAA-1301 / DSM 18059 / JW/NM-WN-LF)</name>
    <dbReference type="NCBI Taxonomy" id="457570"/>
    <lineage>
        <taxon>Bacteria</taxon>
        <taxon>Bacillati</taxon>
        <taxon>Bacillota</taxon>
        <taxon>Clostridia</taxon>
        <taxon>Natranaerobiales</taxon>
        <taxon>Natranaerobiaceae</taxon>
        <taxon>Natranaerobius</taxon>
    </lineage>
</organism>